<dbReference type="AlphaFoldDB" id="A0AAD8KNY9"/>
<keyword evidence="2 4" id="KW-0863">Zinc-finger</keyword>
<evidence type="ECO:0000256" key="2">
    <source>
        <dbReference type="ARBA" id="ARBA00022771"/>
    </source>
</evidence>
<dbReference type="Pfam" id="PF13639">
    <property type="entry name" value="zf-RING_2"/>
    <property type="match status" value="1"/>
</dbReference>
<proteinExistence type="predicted"/>
<dbReference type="GO" id="GO:0006511">
    <property type="term" value="P:ubiquitin-dependent protein catabolic process"/>
    <property type="evidence" value="ECO:0007669"/>
    <property type="project" value="TreeGrafter"/>
</dbReference>
<dbReference type="EMBL" id="JAUHHV010000004">
    <property type="protein sequence ID" value="KAK1426367.1"/>
    <property type="molecule type" value="Genomic_DNA"/>
</dbReference>
<evidence type="ECO:0000256" key="3">
    <source>
        <dbReference type="ARBA" id="ARBA00022833"/>
    </source>
</evidence>
<dbReference type="Gene3D" id="3.30.40.10">
    <property type="entry name" value="Zinc/RING finger domain, C3HC4 (zinc finger)"/>
    <property type="match status" value="1"/>
</dbReference>
<dbReference type="PROSITE" id="PS50089">
    <property type="entry name" value="ZF_RING_2"/>
    <property type="match status" value="1"/>
</dbReference>
<dbReference type="SMART" id="SM00184">
    <property type="entry name" value="RING"/>
    <property type="match status" value="1"/>
</dbReference>
<dbReference type="InterPro" id="IPR001841">
    <property type="entry name" value="Znf_RING"/>
</dbReference>
<evidence type="ECO:0000313" key="7">
    <source>
        <dbReference type="Proteomes" id="UP001229421"/>
    </source>
</evidence>
<accession>A0AAD8KNY9</accession>
<dbReference type="InterPro" id="IPR051834">
    <property type="entry name" value="RING_finger_E3_ligase"/>
</dbReference>
<feature type="domain" description="RING-type" evidence="5">
    <location>
        <begin position="22"/>
        <end position="63"/>
    </location>
</feature>
<dbReference type="PANTHER" id="PTHR45931:SF3">
    <property type="entry name" value="RING ZINC FINGER-CONTAINING PROTEIN"/>
    <property type="match status" value="1"/>
</dbReference>
<dbReference type="GO" id="GO:0005634">
    <property type="term" value="C:nucleus"/>
    <property type="evidence" value="ECO:0007669"/>
    <property type="project" value="TreeGrafter"/>
</dbReference>
<organism evidence="6 7">
    <name type="scientific">Tagetes erecta</name>
    <name type="common">African marigold</name>
    <dbReference type="NCBI Taxonomy" id="13708"/>
    <lineage>
        <taxon>Eukaryota</taxon>
        <taxon>Viridiplantae</taxon>
        <taxon>Streptophyta</taxon>
        <taxon>Embryophyta</taxon>
        <taxon>Tracheophyta</taxon>
        <taxon>Spermatophyta</taxon>
        <taxon>Magnoliopsida</taxon>
        <taxon>eudicotyledons</taxon>
        <taxon>Gunneridae</taxon>
        <taxon>Pentapetalae</taxon>
        <taxon>asterids</taxon>
        <taxon>campanulids</taxon>
        <taxon>Asterales</taxon>
        <taxon>Asteraceae</taxon>
        <taxon>Asteroideae</taxon>
        <taxon>Heliantheae alliance</taxon>
        <taxon>Tageteae</taxon>
        <taxon>Tagetes</taxon>
    </lineage>
</organism>
<protein>
    <recommendedName>
        <fullName evidence="5">RING-type domain-containing protein</fullName>
    </recommendedName>
</protein>
<evidence type="ECO:0000256" key="4">
    <source>
        <dbReference type="PROSITE-ProRule" id="PRU00175"/>
    </source>
</evidence>
<dbReference type="GO" id="GO:0061630">
    <property type="term" value="F:ubiquitin protein ligase activity"/>
    <property type="evidence" value="ECO:0007669"/>
    <property type="project" value="TreeGrafter"/>
</dbReference>
<evidence type="ECO:0000313" key="6">
    <source>
        <dbReference type="EMBL" id="KAK1426367.1"/>
    </source>
</evidence>
<reference evidence="6" key="1">
    <citation type="journal article" date="2023" name="bioRxiv">
        <title>Improved chromosome-level genome assembly for marigold (Tagetes erecta).</title>
        <authorList>
            <person name="Jiang F."/>
            <person name="Yuan L."/>
            <person name="Wang S."/>
            <person name="Wang H."/>
            <person name="Xu D."/>
            <person name="Wang A."/>
            <person name="Fan W."/>
        </authorList>
    </citation>
    <scope>NUCLEOTIDE SEQUENCE</scope>
    <source>
        <strain evidence="6">WSJ</strain>
        <tissue evidence="6">Leaf</tissue>
    </source>
</reference>
<evidence type="ECO:0000259" key="5">
    <source>
        <dbReference type="PROSITE" id="PS50089"/>
    </source>
</evidence>
<comment type="caution">
    <text evidence="6">The sequence shown here is derived from an EMBL/GenBank/DDBJ whole genome shotgun (WGS) entry which is preliminary data.</text>
</comment>
<keyword evidence="1" id="KW-0479">Metal-binding</keyword>
<sequence>MEGCDQRKRFSSEIRPPRTTACTVCMDNLYAGDKIMRLPCRHCFHCECIKQWLLCNKICPVCRRAVPSDTGHDQSVAGRIRVSHVDYRPPWGLCIDQLMELIEALFFNRDQRRIQF</sequence>
<dbReference type="InterPro" id="IPR013083">
    <property type="entry name" value="Znf_RING/FYVE/PHD"/>
</dbReference>
<gene>
    <name evidence="6" type="ORF">QVD17_15038</name>
</gene>
<dbReference type="Proteomes" id="UP001229421">
    <property type="component" value="Unassembled WGS sequence"/>
</dbReference>
<dbReference type="GO" id="GO:0008270">
    <property type="term" value="F:zinc ion binding"/>
    <property type="evidence" value="ECO:0007669"/>
    <property type="project" value="UniProtKB-KW"/>
</dbReference>
<dbReference type="PANTHER" id="PTHR45931">
    <property type="entry name" value="SI:CH211-59O9.10"/>
    <property type="match status" value="1"/>
</dbReference>
<keyword evidence="7" id="KW-1185">Reference proteome</keyword>
<evidence type="ECO:0000256" key="1">
    <source>
        <dbReference type="ARBA" id="ARBA00022723"/>
    </source>
</evidence>
<dbReference type="SUPFAM" id="SSF57850">
    <property type="entry name" value="RING/U-box"/>
    <property type="match status" value="1"/>
</dbReference>
<keyword evidence="3" id="KW-0862">Zinc</keyword>
<name>A0AAD8KNY9_TARER</name>